<dbReference type="OrthoDB" id="481831at2759"/>
<proteinExistence type="predicted"/>
<dbReference type="Proteomes" id="UP000654075">
    <property type="component" value="Unassembled WGS sequence"/>
</dbReference>
<dbReference type="EMBL" id="CAJNNV010011885">
    <property type="protein sequence ID" value="CAE8600164.1"/>
    <property type="molecule type" value="Genomic_DNA"/>
</dbReference>
<feature type="transmembrane region" description="Helical" evidence="1">
    <location>
        <begin position="56"/>
        <end position="76"/>
    </location>
</feature>
<keyword evidence="1" id="KW-0472">Membrane</keyword>
<comment type="caution">
    <text evidence="3">The sequence shown here is derived from an EMBL/GenBank/DDBJ whole genome shotgun (WGS) entry which is preliminary data.</text>
</comment>
<keyword evidence="4" id="KW-1185">Reference proteome</keyword>
<gene>
    <name evidence="2" type="ORF">PGLA1383_LOCUS17194</name>
    <name evidence="3" type="ORF">PGLA1383_LOCUS18498</name>
</gene>
<accession>A0A813EDH3</accession>
<evidence type="ECO:0000256" key="1">
    <source>
        <dbReference type="SAM" id="Phobius"/>
    </source>
</evidence>
<sequence length="581" mass="65449">MPVEDADIARTCPGTFVFRVKKEGAVYVTMPFLVLVLSILYETLSFKPAQRRMLDLYMALLLVSMSPTSSHMVMLLFSVLQYFPSAVALAHIARCAFSPLIKTRVRQLRKLQFVYNGQGLRLDGNVKRAKVIVRFLPPEPGMKRKLHRPFTCLLGFCGTDGSLLQPVVPLRGECWDDMEPVLETLLRDSVAARLQAGMSLEEAIPVFISTDSYSKHRLLLKKLVCKVVDHFRVQTVASTPRGPVSAVKILGPEENPAYDLVTIAGEPFHDVINYRKCVSPQCNDSVDGILDHTDLLMRLNAEELPFSAAREAQQADVPELGPAGKTLLQIGVQRTVADFKAALLADHDGASDLRVFLSSAGVRRARAVWMEVFKAQPPRPVIARLARRAQASLHRSCAYFNYPDQAAFLAETRCMQKWYQAGRKLTRRRRGLLRVRAGAAEHVRGRQCIWNAKLKNHYRLLRKDLRLEGLWAWRRCALALHRAHLNVQSGTLPVERFWSFLGSIFPPQQRALKECTFELLADLAFMRYTWTHYNRPAQAAWTRRDPLLAHRFTEFGSLMKAASIGESTGLEAEIAAACKTS</sequence>
<keyword evidence="1" id="KW-1133">Transmembrane helix</keyword>
<evidence type="ECO:0000313" key="4">
    <source>
        <dbReference type="Proteomes" id="UP000654075"/>
    </source>
</evidence>
<evidence type="ECO:0000313" key="3">
    <source>
        <dbReference type="EMBL" id="CAE8600164.1"/>
    </source>
</evidence>
<keyword evidence="1" id="KW-0812">Transmembrane</keyword>
<evidence type="ECO:0000313" key="2">
    <source>
        <dbReference type="EMBL" id="CAE8598795.1"/>
    </source>
</evidence>
<reference evidence="3" key="1">
    <citation type="submission" date="2021-02" db="EMBL/GenBank/DDBJ databases">
        <authorList>
            <person name="Dougan E. K."/>
            <person name="Rhodes N."/>
            <person name="Thang M."/>
            <person name="Chan C."/>
        </authorList>
    </citation>
    <scope>NUCLEOTIDE SEQUENCE</scope>
</reference>
<name>A0A813EDH3_POLGL</name>
<organism evidence="3 4">
    <name type="scientific">Polarella glacialis</name>
    <name type="common">Dinoflagellate</name>
    <dbReference type="NCBI Taxonomy" id="89957"/>
    <lineage>
        <taxon>Eukaryota</taxon>
        <taxon>Sar</taxon>
        <taxon>Alveolata</taxon>
        <taxon>Dinophyceae</taxon>
        <taxon>Suessiales</taxon>
        <taxon>Suessiaceae</taxon>
        <taxon>Polarella</taxon>
    </lineage>
</organism>
<dbReference type="AlphaFoldDB" id="A0A813EDH3"/>
<protein>
    <submittedName>
        <fullName evidence="3">Uncharacterized protein</fullName>
    </submittedName>
</protein>
<feature type="transmembrane region" description="Helical" evidence="1">
    <location>
        <begin position="24"/>
        <end position="44"/>
    </location>
</feature>
<dbReference type="EMBL" id="CAJNNV010010576">
    <property type="protein sequence ID" value="CAE8598795.1"/>
    <property type="molecule type" value="Genomic_DNA"/>
</dbReference>